<dbReference type="AlphaFoldDB" id="A0AA39ILW2"/>
<organism evidence="4 5">
    <name type="scientific">Steinernema hermaphroditum</name>
    <dbReference type="NCBI Taxonomy" id="289476"/>
    <lineage>
        <taxon>Eukaryota</taxon>
        <taxon>Metazoa</taxon>
        <taxon>Ecdysozoa</taxon>
        <taxon>Nematoda</taxon>
        <taxon>Chromadorea</taxon>
        <taxon>Rhabditida</taxon>
        <taxon>Tylenchina</taxon>
        <taxon>Panagrolaimomorpha</taxon>
        <taxon>Strongyloidoidea</taxon>
        <taxon>Steinernematidae</taxon>
        <taxon>Steinernema</taxon>
    </lineage>
</organism>
<protein>
    <recommendedName>
        <fullName evidence="3">Nematode cuticle collagen N-terminal domain-containing protein</fullName>
    </recommendedName>
</protein>
<gene>
    <name evidence="4" type="ORF">QR680_009523</name>
</gene>
<proteinExistence type="predicted"/>
<evidence type="ECO:0000313" key="4">
    <source>
        <dbReference type="EMBL" id="KAK0426060.1"/>
    </source>
</evidence>
<reference evidence="4" key="1">
    <citation type="submission" date="2023-06" db="EMBL/GenBank/DDBJ databases">
        <title>Genomic analysis of the entomopathogenic nematode Steinernema hermaphroditum.</title>
        <authorList>
            <person name="Schwarz E.M."/>
            <person name="Heppert J.K."/>
            <person name="Baniya A."/>
            <person name="Schwartz H.T."/>
            <person name="Tan C.-H."/>
            <person name="Antoshechkin I."/>
            <person name="Sternberg P.W."/>
            <person name="Goodrich-Blair H."/>
            <person name="Dillman A.R."/>
        </authorList>
    </citation>
    <scope>NUCLEOTIDE SEQUENCE</scope>
    <source>
        <strain evidence="4">PS9179</strain>
        <tissue evidence="4">Whole animal</tissue>
    </source>
</reference>
<evidence type="ECO:0000256" key="1">
    <source>
        <dbReference type="ARBA" id="ARBA00022737"/>
    </source>
</evidence>
<evidence type="ECO:0000313" key="5">
    <source>
        <dbReference type="Proteomes" id="UP001175271"/>
    </source>
</evidence>
<feature type="region of interest" description="Disordered" evidence="2">
    <location>
        <begin position="107"/>
        <end position="296"/>
    </location>
</feature>
<dbReference type="GO" id="GO:0042302">
    <property type="term" value="F:structural constituent of cuticle"/>
    <property type="evidence" value="ECO:0007669"/>
    <property type="project" value="InterPro"/>
</dbReference>
<feature type="compositionally biased region" description="Pro residues" evidence="2">
    <location>
        <begin position="218"/>
        <end position="227"/>
    </location>
</feature>
<dbReference type="GO" id="GO:0031012">
    <property type="term" value="C:extracellular matrix"/>
    <property type="evidence" value="ECO:0007669"/>
    <property type="project" value="TreeGrafter"/>
</dbReference>
<evidence type="ECO:0000259" key="3">
    <source>
        <dbReference type="Pfam" id="PF01484"/>
    </source>
</evidence>
<keyword evidence="1" id="KW-0677">Repeat</keyword>
<dbReference type="InterPro" id="IPR050149">
    <property type="entry name" value="Collagen_superfamily"/>
</dbReference>
<dbReference type="InterPro" id="IPR002486">
    <property type="entry name" value="Col_cuticle_N"/>
</dbReference>
<feature type="domain" description="Nematode cuticle collagen N-terminal" evidence="3">
    <location>
        <begin position="61"/>
        <end position="106"/>
    </location>
</feature>
<comment type="caution">
    <text evidence="4">The sequence shown here is derived from an EMBL/GenBank/DDBJ whole genome shotgun (WGS) entry which is preliminary data.</text>
</comment>
<feature type="compositionally biased region" description="Polar residues" evidence="2">
    <location>
        <begin position="277"/>
        <end position="296"/>
    </location>
</feature>
<accession>A0AA39ILW2</accession>
<feature type="compositionally biased region" description="Polar residues" evidence="2">
    <location>
        <begin position="162"/>
        <end position="171"/>
    </location>
</feature>
<dbReference type="GO" id="GO:0005615">
    <property type="term" value="C:extracellular space"/>
    <property type="evidence" value="ECO:0007669"/>
    <property type="project" value="TreeGrafter"/>
</dbReference>
<evidence type="ECO:0000256" key="2">
    <source>
        <dbReference type="SAM" id="MobiDB-lite"/>
    </source>
</evidence>
<dbReference type="PANTHER" id="PTHR24023:SF1082">
    <property type="entry name" value="COLLAGEN TRIPLE HELIX REPEAT"/>
    <property type="match status" value="1"/>
</dbReference>
<dbReference type="GO" id="GO:0030020">
    <property type="term" value="F:extracellular matrix structural constituent conferring tensile strength"/>
    <property type="evidence" value="ECO:0007669"/>
    <property type="project" value="TreeGrafter"/>
</dbReference>
<sequence>MRSFLLPYHKVPKWGDAEDEDAPPEDSVPSAFLKVPGVVLPPPLSQILLSTEKVGSNGAAYVSVDFSATVIVGCWVAAIGLFRSINAFYDEMLVKVKDFKSIAEDAGDTCDPHHQLSSATVDRGRPDALQDTRGRLDCSTSRGREGERPGGETRGPGQPGTSSSTIRSSQDGPAGPPGGNGEPGVPGRQGPDGRPGAAGPMGDAGDHGVPGNPGEPRFCPPPGPMGPMGPSGAPGSPGLPGGIRAPGVGGVRGPPGYDAQYCPCPKRSSTVERPPQTVYTPPHNSAPYSTPYNTPSQDFRRRLFARLLHAKHRNLQ</sequence>
<feature type="compositionally biased region" description="Low complexity" evidence="2">
    <location>
        <begin position="228"/>
        <end position="246"/>
    </location>
</feature>
<dbReference type="Proteomes" id="UP001175271">
    <property type="component" value="Unassembled WGS sequence"/>
</dbReference>
<dbReference type="EMBL" id="JAUCMV010000001">
    <property type="protein sequence ID" value="KAK0426060.1"/>
    <property type="molecule type" value="Genomic_DNA"/>
</dbReference>
<keyword evidence="5" id="KW-1185">Reference proteome</keyword>
<name>A0AA39ILW2_9BILA</name>
<dbReference type="Pfam" id="PF01484">
    <property type="entry name" value="Col_cuticle_N"/>
    <property type="match status" value="1"/>
</dbReference>
<dbReference type="GO" id="GO:0030198">
    <property type="term" value="P:extracellular matrix organization"/>
    <property type="evidence" value="ECO:0007669"/>
    <property type="project" value="TreeGrafter"/>
</dbReference>
<dbReference type="PANTHER" id="PTHR24023">
    <property type="entry name" value="COLLAGEN ALPHA"/>
    <property type="match status" value="1"/>
</dbReference>
<feature type="compositionally biased region" description="Low complexity" evidence="2">
    <location>
        <begin position="185"/>
        <end position="203"/>
    </location>
</feature>
<feature type="compositionally biased region" description="Basic and acidic residues" evidence="2">
    <location>
        <begin position="122"/>
        <end position="151"/>
    </location>
</feature>